<reference evidence="6" key="2">
    <citation type="journal article" date="2023" name="IMA Fungus">
        <title>Comparative genomic study of the Penicillium genus elucidates a diverse pangenome and 15 lateral gene transfer events.</title>
        <authorList>
            <person name="Petersen C."/>
            <person name="Sorensen T."/>
            <person name="Nielsen M.R."/>
            <person name="Sondergaard T.E."/>
            <person name="Sorensen J.L."/>
            <person name="Fitzpatrick D.A."/>
            <person name="Frisvad J.C."/>
            <person name="Nielsen K.L."/>
        </authorList>
    </citation>
    <scope>NUCLEOTIDE SEQUENCE</scope>
    <source>
        <strain evidence="6">IBT 16125</strain>
    </source>
</reference>
<dbReference type="InterPro" id="IPR050815">
    <property type="entry name" value="TF_fung"/>
</dbReference>
<keyword evidence="4" id="KW-0804">Transcription</keyword>
<dbReference type="AlphaFoldDB" id="A0AAD6CJ25"/>
<dbReference type="EMBL" id="JAPVEA010000001">
    <property type="protein sequence ID" value="KAJ5464859.1"/>
    <property type="molecule type" value="Genomic_DNA"/>
</dbReference>
<protein>
    <recommendedName>
        <fullName evidence="8">Transcription factor domain-containing protein</fullName>
    </recommendedName>
</protein>
<dbReference type="PANTHER" id="PTHR47338">
    <property type="entry name" value="ZN(II)2CYS6 TRANSCRIPTION FACTOR (EUROFUNG)-RELATED"/>
    <property type="match status" value="1"/>
</dbReference>
<organism evidence="6 7">
    <name type="scientific">Penicillium daleae</name>
    <dbReference type="NCBI Taxonomy" id="63821"/>
    <lineage>
        <taxon>Eukaryota</taxon>
        <taxon>Fungi</taxon>
        <taxon>Dikarya</taxon>
        <taxon>Ascomycota</taxon>
        <taxon>Pezizomycotina</taxon>
        <taxon>Eurotiomycetes</taxon>
        <taxon>Eurotiomycetidae</taxon>
        <taxon>Eurotiales</taxon>
        <taxon>Aspergillaceae</taxon>
        <taxon>Penicillium</taxon>
    </lineage>
</organism>
<comment type="caution">
    <text evidence="6">The sequence shown here is derived from an EMBL/GenBank/DDBJ whole genome shotgun (WGS) entry which is preliminary data.</text>
</comment>
<dbReference type="GO" id="GO:0046872">
    <property type="term" value="F:metal ion binding"/>
    <property type="evidence" value="ECO:0007669"/>
    <property type="project" value="UniProtKB-KW"/>
</dbReference>
<reference evidence="6" key="1">
    <citation type="submission" date="2022-12" db="EMBL/GenBank/DDBJ databases">
        <authorList>
            <person name="Petersen C."/>
        </authorList>
    </citation>
    <scope>NUCLEOTIDE SEQUENCE</scope>
    <source>
        <strain evidence="6">IBT 16125</strain>
    </source>
</reference>
<keyword evidence="7" id="KW-1185">Reference proteome</keyword>
<dbReference type="GO" id="GO:0005634">
    <property type="term" value="C:nucleus"/>
    <property type="evidence" value="ECO:0007669"/>
    <property type="project" value="UniProtKB-SubCell"/>
</dbReference>
<proteinExistence type="predicted"/>
<dbReference type="PANTHER" id="PTHR47338:SF27">
    <property type="entry name" value="ZN(II)2CYS6 TRANSCRIPTION FACTOR (EUROFUNG)"/>
    <property type="match status" value="1"/>
</dbReference>
<evidence type="ECO:0000313" key="7">
    <source>
        <dbReference type="Proteomes" id="UP001213681"/>
    </source>
</evidence>
<dbReference type="Proteomes" id="UP001213681">
    <property type="component" value="Unassembled WGS sequence"/>
</dbReference>
<evidence type="ECO:0000256" key="2">
    <source>
        <dbReference type="ARBA" id="ARBA00022723"/>
    </source>
</evidence>
<keyword evidence="5" id="KW-0539">Nucleus</keyword>
<evidence type="ECO:0000256" key="4">
    <source>
        <dbReference type="ARBA" id="ARBA00023163"/>
    </source>
</evidence>
<comment type="subcellular location">
    <subcellularLocation>
        <location evidence="1">Nucleus</location>
    </subcellularLocation>
</comment>
<evidence type="ECO:0008006" key="8">
    <source>
        <dbReference type="Google" id="ProtNLM"/>
    </source>
</evidence>
<evidence type="ECO:0000256" key="5">
    <source>
        <dbReference type="ARBA" id="ARBA00023242"/>
    </source>
</evidence>
<gene>
    <name evidence="6" type="ORF">N7458_000545</name>
</gene>
<dbReference type="GO" id="GO:0000981">
    <property type="term" value="F:DNA-binding transcription factor activity, RNA polymerase II-specific"/>
    <property type="evidence" value="ECO:0007669"/>
    <property type="project" value="InterPro"/>
</dbReference>
<keyword evidence="3" id="KW-0805">Transcription regulation</keyword>
<evidence type="ECO:0000313" key="6">
    <source>
        <dbReference type="EMBL" id="KAJ5464859.1"/>
    </source>
</evidence>
<dbReference type="CDD" id="cd12148">
    <property type="entry name" value="fungal_TF_MHR"/>
    <property type="match status" value="1"/>
</dbReference>
<accession>A0AAD6CJ25</accession>
<evidence type="ECO:0000256" key="3">
    <source>
        <dbReference type="ARBA" id="ARBA00023015"/>
    </source>
</evidence>
<sequence>MGLSPETTISAIEPAIESPGQRVIEFVDVPDLSQSENQYCMFTLESLPTRAGLDGHWKKATPVPEDDSEVRAYWSVFVLERLFLPHNSELSTIHVPDYPQSASLPPPPPRSSNFTAAEMTEEPPGKDIGINGYCLRIISIWGKIRLYLHRLSRGEVEKPWLADSNHTRLGIELIEFEAQHSKHHLLLNVAFSHRSTTEVSQQSEYWNPWMMTEILWHASQAILNHPFLHLVVLRSQQDIPQSCVFLQQKVDMALYHASWLFRILQLSERLMVISNPIIGDAIAASATVLWLFQFTRDGKVSQRTRDNLDTCEKFMGTMALGVLLNTICRSQGKLRILADQNRSQATYQDMTINFKPEWFWDLLVPSIHETNDSLGVNSMAESGSDSTSKMRLKSHFIDRLPEDFDSDREQDHPESAPFSLDSFPIGMEDLEQFHIEELSRDFLESDFWDMVN</sequence>
<dbReference type="GeneID" id="81594182"/>
<keyword evidence="2" id="KW-0479">Metal-binding</keyword>
<name>A0AAD6CJ25_9EURO</name>
<dbReference type="RefSeq" id="XP_056771706.1">
    <property type="nucleotide sequence ID" value="XM_056903939.1"/>
</dbReference>
<evidence type="ECO:0000256" key="1">
    <source>
        <dbReference type="ARBA" id="ARBA00004123"/>
    </source>
</evidence>